<evidence type="ECO:0000313" key="1">
    <source>
        <dbReference type="EMBL" id="MBB5574884.1"/>
    </source>
</evidence>
<sequence length="200" mass="22515">MVERSEDLQRFVDAAFVAFDKFAREPEARRSIPQIFAALQRPGQEREGPGSRLPVCELSPAALSIQTSDPALRQLIDRFEGVERKLEWRRKTTRVDTASENFADGHANAMIIGPGGLEERDDLWLGVTLMAPHVCYPDHDHAPEEVYLVLSEGEFRQGNGDWFSPGIGGSFYNVPQIKHAMRSVDTPLFAFWALLAERPH</sequence>
<keyword evidence="2" id="KW-1185">Reference proteome</keyword>
<accession>A0A7W8XT59</accession>
<dbReference type="EMBL" id="JACHBI010000006">
    <property type="protein sequence ID" value="MBB5574884.1"/>
    <property type="molecule type" value="Genomic_DNA"/>
</dbReference>
<dbReference type="GO" id="GO:0047869">
    <property type="term" value="F:dimethylpropiothetin dethiomethylase activity"/>
    <property type="evidence" value="ECO:0007669"/>
    <property type="project" value="InterPro"/>
</dbReference>
<dbReference type="Gene3D" id="2.60.120.10">
    <property type="entry name" value="Jelly Rolls"/>
    <property type="match status" value="1"/>
</dbReference>
<dbReference type="InterPro" id="IPR011051">
    <property type="entry name" value="RmlC_Cupin_sf"/>
</dbReference>
<comment type="caution">
    <text evidence="1">The sequence shown here is derived from an EMBL/GenBank/DDBJ whole genome shotgun (WGS) entry which is preliminary data.</text>
</comment>
<name>A0A7W8XT59_9HYPH</name>
<protein>
    <submittedName>
        <fullName evidence="1">Uncharacterized protein</fullName>
    </submittedName>
</protein>
<dbReference type="InterPro" id="IPR014710">
    <property type="entry name" value="RmlC-like_jellyroll"/>
</dbReference>
<dbReference type="SUPFAM" id="SSF51182">
    <property type="entry name" value="RmlC-like cupins"/>
    <property type="match status" value="1"/>
</dbReference>
<dbReference type="Pfam" id="PF16867">
    <property type="entry name" value="DMSP_lyase"/>
    <property type="match status" value="1"/>
</dbReference>
<dbReference type="RefSeq" id="WP_183938537.1">
    <property type="nucleotide sequence ID" value="NZ_JACHBI010000006.1"/>
</dbReference>
<reference evidence="1 2" key="1">
    <citation type="submission" date="2020-08" db="EMBL/GenBank/DDBJ databases">
        <title>Genomic Encyclopedia of Type Strains, Phase IV (KMG-V): Genome sequencing to study the core and pangenomes of soil and plant-associated prokaryotes.</title>
        <authorList>
            <person name="Whitman W."/>
        </authorList>
    </citation>
    <scope>NUCLEOTIDE SEQUENCE [LARGE SCALE GENOMIC DNA]</scope>
    <source>
        <strain evidence="1 2">SEMIA 4064</strain>
    </source>
</reference>
<proteinExistence type="predicted"/>
<dbReference type="Proteomes" id="UP000549882">
    <property type="component" value="Unassembled WGS sequence"/>
</dbReference>
<organism evidence="1 2">
    <name type="scientific">Rhizobium paranaense</name>
    <dbReference type="NCBI Taxonomy" id="1650438"/>
    <lineage>
        <taxon>Bacteria</taxon>
        <taxon>Pseudomonadati</taxon>
        <taxon>Pseudomonadota</taxon>
        <taxon>Alphaproteobacteria</taxon>
        <taxon>Hyphomicrobiales</taxon>
        <taxon>Rhizobiaceae</taxon>
        <taxon>Rhizobium/Agrobacterium group</taxon>
        <taxon>Rhizobium</taxon>
    </lineage>
</organism>
<gene>
    <name evidence="1" type="ORF">GGD50_003513</name>
</gene>
<evidence type="ECO:0000313" key="2">
    <source>
        <dbReference type="Proteomes" id="UP000549882"/>
    </source>
</evidence>
<dbReference type="InterPro" id="IPR031723">
    <property type="entry name" value="DMSP_lyase"/>
</dbReference>
<dbReference type="AlphaFoldDB" id="A0A7W8XT59"/>